<feature type="region of interest" description="Disordered" evidence="1">
    <location>
        <begin position="875"/>
        <end position="916"/>
    </location>
</feature>
<dbReference type="EMBL" id="CAXHTB010000002">
    <property type="protein sequence ID" value="CAL0302444.1"/>
    <property type="molecule type" value="Genomic_DNA"/>
</dbReference>
<feature type="compositionally biased region" description="Polar residues" evidence="1">
    <location>
        <begin position="478"/>
        <end position="500"/>
    </location>
</feature>
<feature type="compositionally biased region" description="Basic and acidic residues" evidence="1">
    <location>
        <begin position="677"/>
        <end position="687"/>
    </location>
</feature>
<name>A0AAV1VZT8_LUPLU</name>
<dbReference type="PANTHER" id="PTHR46524:SF7">
    <property type="entry name" value="CW-TYPE ZINC FINGER"/>
    <property type="match status" value="1"/>
</dbReference>
<feature type="region of interest" description="Disordered" evidence="1">
    <location>
        <begin position="595"/>
        <end position="652"/>
    </location>
</feature>
<dbReference type="InterPro" id="IPR055300">
    <property type="entry name" value="CWZF3/5/7"/>
</dbReference>
<reference evidence="3 4" key="1">
    <citation type="submission" date="2024-03" db="EMBL/GenBank/DDBJ databases">
        <authorList>
            <person name="Martinez-Hernandez J."/>
        </authorList>
    </citation>
    <scope>NUCLEOTIDE SEQUENCE [LARGE SCALE GENOMIC DNA]</scope>
</reference>
<feature type="compositionally biased region" description="Polar residues" evidence="1">
    <location>
        <begin position="882"/>
        <end position="897"/>
    </location>
</feature>
<feature type="compositionally biased region" description="Basic and acidic residues" evidence="1">
    <location>
        <begin position="801"/>
        <end position="811"/>
    </location>
</feature>
<feature type="compositionally biased region" description="Basic and acidic residues" evidence="1">
    <location>
        <begin position="757"/>
        <end position="772"/>
    </location>
</feature>
<organism evidence="3 4">
    <name type="scientific">Lupinus luteus</name>
    <name type="common">European yellow lupine</name>
    <dbReference type="NCBI Taxonomy" id="3873"/>
    <lineage>
        <taxon>Eukaryota</taxon>
        <taxon>Viridiplantae</taxon>
        <taxon>Streptophyta</taxon>
        <taxon>Embryophyta</taxon>
        <taxon>Tracheophyta</taxon>
        <taxon>Spermatophyta</taxon>
        <taxon>Magnoliopsida</taxon>
        <taxon>eudicotyledons</taxon>
        <taxon>Gunneridae</taxon>
        <taxon>Pentapetalae</taxon>
        <taxon>rosids</taxon>
        <taxon>fabids</taxon>
        <taxon>Fabales</taxon>
        <taxon>Fabaceae</taxon>
        <taxon>Papilionoideae</taxon>
        <taxon>50 kb inversion clade</taxon>
        <taxon>genistoids sensu lato</taxon>
        <taxon>core genistoids</taxon>
        <taxon>Genisteae</taxon>
        <taxon>Lupinus</taxon>
    </lineage>
</organism>
<feature type="compositionally biased region" description="Polar residues" evidence="1">
    <location>
        <begin position="1235"/>
        <end position="1244"/>
    </location>
</feature>
<evidence type="ECO:0000259" key="2">
    <source>
        <dbReference type="Pfam" id="PF24756"/>
    </source>
</evidence>
<dbReference type="Pfam" id="PF24756">
    <property type="entry name" value="THD_CWZF3-5-7"/>
    <property type="match status" value="1"/>
</dbReference>
<feature type="compositionally biased region" description="Basic and acidic residues" evidence="1">
    <location>
        <begin position="377"/>
        <end position="398"/>
    </location>
</feature>
<feature type="compositionally biased region" description="Low complexity" evidence="1">
    <location>
        <begin position="193"/>
        <end position="205"/>
    </location>
</feature>
<feature type="region of interest" description="Disordered" evidence="1">
    <location>
        <begin position="748"/>
        <end position="777"/>
    </location>
</feature>
<evidence type="ECO:0000256" key="1">
    <source>
        <dbReference type="SAM" id="MobiDB-lite"/>
    </source>
</evidence>
<evidence type="ECO:0000313" key="4">
    <source>
        <dbReference type="Proteomes" id="UP001497480"/>
    </source>
</evidence>
<sequence length="1289" mass="142545">MMEFELEEGEPCSYQNHEDYDVTVDPDISLSYIDEKLQDVLGHFQKDFEGGVSSENLGAKFGGYGSFLPTYQRSPVCSHPRIPQKNHSQNMARSPNNVRREGAQGDAVQFSTRTQSSRPTVMTPSIDKGINHEKCMLTTSAEAFNSKCKPQNMKTTSLSDQKTPKVRIKMGLNNLPTRKNAVIYSGLGLDMLPSSSPDESPSESEGISCSPQGAPFESPTSILQIMADLPMPLASPLPSHFIELIVKETRGRVTIPSLVHMDNKESSGVLCPGLHQLNNDQHAVPGGKTQIVKDMSNSANKDDFSPLSPARKKNLQSSVKSKSLNDVNKSPDVGEANSPGEKHKSKPKMLENYSDRGDIKNIKRGHDQDCSSPSKKGKSDKVHSTDVEWNLELRESSRKLGHSSKSSFPATSVRKDRPRHEERSSLRGSKLGKERMRVSSENTKDKGQVSMDGRSLDLRNYDWSDSKKRKLKECQDAQICSTSSPHQQDSRISMQEFSNSWKEKKARSSKSEGRESSASEGSDRTDKKWDLGSVQASFASTLSSSKVSSSHKTKAIFQEVKGSVESVSLSPMRTLSTEKFTGMKLVGKNDFHDTAALDSPRICSDGEDDGGNDRSGTTKKNKSFTMAHRSDFQNKGVNNLSDSKPKAQTASHCTNGCVDNITQDGKYPGLEQQIRDLAEDRPDDVSRTRKSGVESGLKDKNESSKSKSHAEMVENTISSIQLQNQSPLCEEKHRDGKVKLQENFGFKPDQSATIRSGKKDYTGKGESGKTENHLNGGQYYEEVSIDGICKQEATHAPSHHQLRDCDTERSSKRSLLKRSDHKVHGIGKSLSLLPSGGAQTEIFGCCPRPVVGFHKGDGDMEVDPSKVDDVSKLHKKQPETAGHQNETQQVSLSNTALNGHRSKELNAPSPMRRDSYSHAANNAVKEAKDLKHLADRLKNSGSALESTSLYFQAALKFLHGASLLESGDNTNAKHDEIFRSRQMFCAHEYEKSKDMASAALAYKCTEVAYMRVIFSSHTSAGRDRNVLQTALQMVPLGESPSSSASDFDNVNNSTAADKVILSKSVNSPQVAGNHIIAARNRPNLVRLLSFAQDMNFAMEASRRSRNAFAAANSSPGVGKNAYDISSIKKALDFSFQDVEGLLRLKFEINFHLLFLSPPGGVKASDPLHSYPQQIEKLGPVSNVWRVMQQNMTPSYHHSERNQNNYNNTLVGGSMQSGSSWDRNNHATREGYETWSPENSPTRNPRSVPGRNFNESRMDNNHGRNQRLEWSRHQWGSSGQGNKKWHDQRQ</sequence>
<feature type="compositionally biased region" description="Polar residues" evidence="1">
    <location>
        <begin position="633"/>
        <end position="652"/>
    </location>
</feature>
<feature type="region of interest" description="Disordered" evidence="1">
    <location>
        <begin position="794"/>
        <end position="820"/>
    </location>
</feature>
<gene>
    <name evidence="3" type="ORF">LLUT_LOCUS3504</name>
</gene>
<feature type="compositionally biased region" description="Polar residues" evidence="1">
    <location>
        <begin position="1193"/>
        <end position="1221"/>
    </location>
</feature>
<keyword evidence="4" id="KW-1185">Reference proteome</keyword>
<feature type="compositionally biased region" description="Basic and acidic residues" evidence="1">
    <location>
        <begin position="353"/>
        <end position="369"/>
    </location>
</feature>
<feature type="compositionally biased region" description="Polar residues" evidence="1">
    <location>
        <begin position="315"/>
        <end position="328"/>
    </location>
</feature>
<dbReference type="PANTHER" id="PTHR46524">
    <property type="entry name" value="CW-TYPE ZINC FINGER"/>
    <property type="match status" value="1"/>
</dbReference>
<comment type="caution">
    <text evidence="3">The sequence shown here is derived from an EMBL/GenBank/DDBJ whole genome shotgun (WGS) entry which is preliminary data.</text>
</comment>
<feature type="region of interest" description="Disordered" evidence="1">
    <location>
        <begin position="1193"/>
        <end position="1289"/>
    </location>
</feature>
<protein>
    <recommendedName>
        <fullName evidence="2">CWZF3/5/7 THD domain-containing protein</fullName>
    </recommendedName>
</protein>
<feature type="region of interest" description="Disordered" evidence="1">
    <location>
        <begin position="475"/>
        <end position="530"/>
    </location>
</feature>
<accession>A0AAV1VZT8</accession>
<proteinExistence type="predicted"/>
<feature type="compositionally biased region" description="Basic and acidic residues" evidence="1">
    <location>
        <begin position="509"/>
        <end position="530"/>
    </location>
</feature>
<feature type="compositionally biased region" description="Basic and acidic residues" evidence="1">
    <location>
        <begin position="1253"/>
        <end position="1271"/>
    </location>
</feature>
<feature type="region of interest" description="Disordered" evidence="1">
    <location>
        <begin position="192"/>
        <end position="214"/>
    </location>
</feature>
<dbReference type="InterPro" id="IPR056406">
    <property type="entry name" value="THD_CWZF3/5/7"/>
</dbReference>
<feature type="compositionally biased region" description="Basic and acidic residues" evidence="1">
    <location>
        <begin position="1222"/>
        <end position="1231"/>
    </location>
</feature>
<dbReference type="Proteomes" id="UP001497480">
    <property type="component" value="Unassembled WGS sequence"/>
</dbReference>
<feature type="region of interest" description="Disordered" evidence="1">
    <location>
        <begin position="297"/>
        <end position="462"/>
    </location>
</feature>
<evidence type="ECO:0000313" key="3">
    <source>
        <dbReference type="EMBL" id="CAL0302444.1"/>
    </source>
</evidence>
<feature type="compositionally biased region" description="Basic and acidic residues" evidence="1">
    <location>
        <begin position="413"/>
        <end position="447"/>
    </location>
</feature>
<feature type="compositionally biased region" description="Basic and acidic residues" evidence="1">
    <location>
        <begin position="696"/>
        <end position="711"/>
    </location>
</feature>
<feature type="domain" description="CWZF3/5/7 THD" evidence="2">
    <location>
        <begin position="907"/>
        <end position="1144"/>
    </location>
</feature>
<feature type="region of interest" description="Disordered" evidence="1">
    <location>
        <begin position="677"/>
        <end position="711"/>
    </location>
</feature>